<dbReference type="Pfam" id="PF00106">
    <property type="entry name" value="adh_short"/>
    <property type="match status" value="1"/>
</dbReference>
<organism evidence="4 5">
    <name type="scientific">Phomopsis amygdali</name>
    <name type="common">Fusicoccum amygdali</name>
    <dbReference type="NCBI Taxonomy" id="1214568"/>
    <lineage>
        <taxon>Eukaryota</taxon>
        <taxon>Fungi</taxon>
        <taxon>Dikarya</taxon>
        <taxon>Ascomycota</taxon>
        <taxon>Pezizomycotina</taxon>
        <taxon>Sordariomycetes</taxon>
        <taxon>Sordariomycetidae</taxon>
        <taxon>Diaporthales</taxon>
        <taxon>Diaporthaceae</taxon>
        <taxon>Diaporthe</taxon>
    </lineage>
</organism>
<keyword evidence="2" id="KW-0560">Oxidoreductase</keyword>
<protein>
    <recommendedName>
        <fullName evidence="6">Short-chain dehydrogenase</fullName>
    </recommendedName>
</protein>
<dbReference type="GO" id="GO:0016491">
    <property type="term" value="F:oxidoreductase activity"/>
    <property type="evidence" value="ECO:0007669"/>
    <property type="project" value="UniProtKB-KW"/>
</dbReference>
<comment type="similarity">
    <text evidence="1 3">Belongs to the short-chain dehydrogenases/reductases (SDR) family.</text>
</comment>
<sequence>MSYTYGAETTAEELVSRLGDQIKGKIILTTGVSPGSLGAVFLDSIASAKPGLLILASRNLSKVQKTADALASAHPSVQTRPLQLDLGSCAAVRESAAVVNGWDDVPKIDVLVNNAGIMGVDFTLTPDGHETTFATNHLGPFLFTNLIMGKLLAAEKPRVINISSDGHRLNPIRWGDYNFHNGETYNKWFAYGQSKTANMLMAVSLAQKLGPKLLAFSLHPGTIMTNLTTHLVSEDGWLEVVRASDKVLGNSDGWKDYSWKTEQQGAATHVFASFDPSISENNGAYLDDCHVADPWTQTVRPWGTSPVEAERLWKLSELLVGQSFNY</sequence>
<dbReference type="InterPro" id="IPR002347">
    <property type="entry name" value="SDR_fam"/>
</dbReference>
<dbReference type="PANTHER" id="PTHR24320">
    <property type="entry name" value="RETINOL DEHYDROGENASE"/>
    <property type="match status" value="1"/>
</dbReference>
<dbReference type="PRINTS" id="PR00080">
    <property type="entry name" value="SDRFAMILY"/>
</dbReference>
<dbReference type="EMBL" id="JAUJFL010000011">
    <property type="protein sequence ID" value="KAK2596501.1"/>
    <property type="molecule type" value="Genomic_DNA"/>
</dbReference>
<dbReference type="InterPro" id="IPR036291">
    <property type="entry name" value="NAD(P)-bd_dom_sf"/>
</dbReference>
<evidence type="ECO:0000256" key="3">
    <source>
        <dbReference type="RuleBase" id="RU000363"/>
    </source>
</evidence>
<evidence type="ECO:0008006" key="6">
    <source>
        <dbReference type="Google" id="ProtNLM"/>
    </source>
</evidence>
<dbReference type="Gene3D" id="3.40.50.720">
    <property type="entry name" value="NAD(P)-binding Rossmann-like Domain"/>
    <property type="match status" value="1"/>
</dbReference>
<gene>
    <name evidence="4" type="ORF">N8I77_013388</name>
</gene>
<dbReference type="PRINTS" id="PR00081">
    <property type="entry name" value="GDHRDH"/>
</dbReference>
<name>A0AAD9S2Q1_PHOAM</name>
<accession>A0AAD9S2Q1</accession>
<evidence type="ECO:0000313" key="4">
    <source>
        <dbReference type="EMBL" id="KAK2596501.1"/>
    </source>
</evidence>
<evidence type="ECO:0000313" key="5">
    <source>
        <dbReference type="Proteomes" id="UP001265746"/>
    </source>
</evidence>
<evidence type="ECO:0000256" key="1">
    <source>
        <dbReference type="ARBA" id="ARBA00006484"/>
    </source>
</evidence>
<keyword evidence="5" id="KW-1185">Reference proteome</keyword>
<proteinExistence type="inferred from homology"/>
<dbReference type="SUPFAM" id="SSF51735">
    <property type="entry name" value="NAD(P)-binding Rossmann-fold domains"/>
    <property type="match status" value="1"/>
</dbReference>
<evidence type="ECO:0000256" key="2">
    <source>
        <dbReference type="ARBA" id="ARBA00023002"/>
    </source>
</evidence>
<reference evidence="4" key="1">
    <citation type="submission" date="2023-06" db="EMBL/GenBank/DDBJ databases">
        <authorList>
            <person name="Noh H."/>
        </authorList>
    </citation>
    <scope>NUCLEOTIDE SEQUENCE</scope>
    <source>
        <strain evidence="4">DUCC20226</strain>
    </source>
</reference>
<dbReference type="AlphaFoldDB" id="A0AAD9S2Q1"/>
<comment type="caution">
    <text evidence="4">The sequence shown here is derived from an EMBL/GenBank/DDBJ whole genome shotgun (WGS) entry which is preliminary data.</text>
</comment>
<dbReference type="PANTHER" id="PTHR24320:SF283">
    <property type="entry name" value="RETINOL DEHYDROGENASE 11"/>
    <property type="match status" value="1"/>
</dbReference>
<dbReference type="Proteomes" id="UP001265746">
    <property type="component" value="Unassembled WGS sequence"/>
</dbReference>